<protein>
    <submittedName>
        <fullName evidence="2">Molybdopterin synthase sulfur carrier subunit</fullName>
    </submittedName>
</protein>
<dbReference type="AlphaFoldDB" id="A0A7C4NLE0"/>
<reference evidence="2" key="1">
    <citation type="journal article" date="2020" name="mSystems">
        <title>Genome- and Community-Level Interaction Insights into Carbon Utilization and Element Cycling Functions of Hydrothermarchaeota in Hydrothermal Sediment.</title>
        <authorList>
            <person name="Zhou Z."/>
            <person name="Liu Y."/>
            <person name="Xu W."/>
            <person name="Pan J."/>
            <person name="Luo Z.H."/>
            <person name="Li M."/>
        </authorList>
    </citation>
    <scope>NUCLEOTIDE SEQUENCE [LARGE SCALE GENOMIC DNA]</scope>
    <source>
        <strain evidence="2">SpSt-637</strain>
        <strain evidence="1">SpSt-667</strain>
    </source>
</reference>
<dbReference type="EMBL" id="DTCK01000041">
    <property type="protein sequence ID" value="HGQ36370.1"/>
    <property type="molecule type" value="Genomic_DNA"/>
</dbReference>
<organism evidence="2">
    <name type="scientific">Ignisphaera aggregans</name>
    <dbReference type="NCBI Taxonomy" id="334771"/>
    <lineage>
        <taxon>Archaea</taxon>
        <taxon>Thermoproteota</taxon>
        <taxon>Thermoprotei</taxon>
        <taxon>Desulfurococcales</taxon>
        <taxon>Desulfurococcaceae</taxon>
        <taxon>Ignisphaera</taxon>
    </lineage>
</organism>
<evidence type="ECO:0000313" key="1">
    <source>
        <dbReference type="EMBL" id="HGQ36370.1"/>
    </source>
</evidence>
<name>A0A7C4NLE0_9CREN</name>
<dbReference type="InterPro" id="IPR003749">
    <property type="entry name" value="ThiS/MoaD-like"/>
</dbReference>
<accession>A0A7C4NLE0</accession>
<evidence type="ECO:0000313" key="2">
    <source>
        <dbReference type="EMBL" id="HGQ64885.1"/>
    </source>
</evidence>
<dbReference type="InterPro" id="IPR016155">
    <property type="entry name" value="Mopterin_synth/thiamin_S_b"/>
</dbReference>
<proteinExistence type="predicted"/>
<dbReference type="SUPFAM" id="SSF54285">
    <property type="entry name" value="MoaD/ThiS"/>
    <property type="match status" value="1"/>
</dbReference>
<dbReference type="Pfam" id="PF02597">
    <property type="entry name" value="ThiS"/>
    <property type="match status" value="1"/>
</dbReference>
<dbReference type="Gene3D" id="3.10.20.30">
    <property type="match status" value="1"/>
</dbReference>
<dbReference type="InterPro" id="IPR012675">
    <property type="entry name" value="Beta-grasp_dom_sf"/>
</dbReference>
<comment type="caution">
    <text evidence="2">The sequence shown here is derived from an EMBL/GenBank/DDBJ whole genome shotgun (WGS) entry which is preliminary data.</text>
</comment>
<sequence length="82" mass="9126">MDLAKKLGWRRREFVIDKNKVTFREVISLLRDLENIISGDINEFIILVNGVNIKLLNGLDTEIAIDAVIDIFPPAAGGIGFS</sequence>
<dbReference type="EMBL" id="DTBD01000057">
    <property type="protein sequence ID" value="HGQ64885.1"/>
    <property type="molecule type" value="Genomic_DNA"/>
</dbReference>
<gene>
    <name evidence="2" type="ORF">ENU08_06550</name>
    <name evidence="1" type="ORF">ENU41_06815</name>
</gene>